<dbReference type="PANTHER" id="PTHR33909">
    <property type="entry name" value="SEC TRANSLOCON ACCESSORY COMPLEX SUBUNIT YAJC"/>
    <property type="match status" value="1"/>
</dbReference>
<evidence type="ECO:0000256" key="5">
    <source>
        <dbReference type="ARBA" id="ARBA00022927"/>
    </source>
</evidence>
<keyword evidence="4 9" id="KW-0812">Transmembrane</keyword>
<name>A0A485M7X9_9ZZZZ</name>
<dbReference type="AlphaFoldDB" id="A0A485M7X9"/>
<evidence type="ECO:0000256" key="4">
    <source>
        <dbReference type="ARBA" id="ARBA00022692"/>
    </source>
</evidence>
<protein>
    <submittedName>
        <fullName evidence="10">Sec translocon accessory complex subunit YajC</fullName>
    </submittedName>
</protein>
<sequence>MTSLAYAANGSGGDAMGMLMSLAPLILIFVVFYFLLIMPQQKKAKQHRQMLESITKGDEVITSGGIHGKVVGIADQVLTLDVGEKVKIRVSREFIAQKKGTEQPQTKS</sequence>
<keyword evidence="3" id="KW-1003">Cell membrane</keyword>
<feature type="transmembrane region" description="Helical" evidence="9">
    <location>
        <begin position="15"/>
        <end position="38"/>
    </location>
</feature>
<organism evidence="10">
    <name type="scientific">anaerobic digester metagenome</name>
    <dbReference type="NCBI Taxonomy" id="1263854"/>
    <lineage>
        <taxon>unclassified sequences</taxon>
        <taxon>metagenomes</taxon>
        <taxon>ecological metagenomes</taxon>
    </lineage>
</organism>
<keyword evidence="7" id="KW-0811">Translocation</keyword>
<dbReference type="SMART" id="SM01323">
    <property type="entry name" value="YajC"/>
    <property type="match status" value="1"/>
</dbReference>
<gene>
    <name evidence="10" type="primary">yajC</name>
    <name evidence="10" type="ORF">SCFA_890005</name>
</gene>
<dbReference type="EMBL" id="CAADRM010000157">
    <property type="protein sequence ID" value="VFU18659.1"/>
    <property type="molecule type" value="Genomic_DNA"/>
</dbReference>
<comment type="subcellular location">
    <subcellularLocation>
        <location evidence="1">Cell membrane</location>
        <topology evidence="1">Single-pass membrane protein</topology>
    </subcellularLocation>
</comment>
<evidence type="ECO:0000256" key="1">
    <source>
        <dbReference type="ARBA" id="ARBA00004162"/>
    </source>
</evidence>
<evidence type="ECO:0000256" key="7">
    <source>
        <dbReference type="ARBA" id="ARBA00023010"/>
    </source>
</evidence>
<dbReference type="PRINTS" id="PR01853">
    <property type="entry name" value="YAJCTRNLCASE"/>
</dbReference>
<evidence type="ECO:0000313" key="10">
    <source>
        <dbReference type="EMBL" id="VFU18659.1"/>
    </source>
</evidence>
<dbReference type="InterPro" id="IPR003849">
    <property type="entry name" value="Preprotein_translocase_YajC"/>
</dbReference>
<evidence type="ECO:0000256" key="8">
    <source>
        <dbReference type="ARBA" id="ARBA00023136"/>
    </source>
</evidence>
<evidence type="ECO:0000256" key="3">
    <source>
        <dbReference type="ARBA" id="ARBA00022475"/>
    </source>
</evidence>
<evidence type="ECO:0000256" key="9">
    <source>
        <dbReference type="SAM" id="Phobius"/>
    </source>
</evidence>
<evidence type="ECO:0000256" key="6">
    <source>
        <dbReference type="ARBA" id="ARBA00022989"/>
    </source>
</evidence>
<keyword evidence="8 9" id="KW-0472">Membrane</keyword>
<dbReference type="Pfam" id="PF02699">
    <property type="entry name" value="YajC"/>
    <property type="match status" value="1"/>
</dbReference>
<dbReference type="PANTHER" id="PTHR33909:SF1">
    <property type="entry name" value="SEC TRANSLOCON ACCESSORY COMPLEX SUBUNIT YAJC"/>
    <property type="match status" value="1"/>
</dbReference>
<dbReference type="GO" id="GO:0015031">
    <property type="term" value="P:protein transport"/>
    <property type="evidence" value="ECO:0007669"/>
    <property type="project" value="UniProtKB-KW"/>
</dbReference>
<keyword evidence="5" id="KW-0653">Protein transport</keyword>
<evidence type="ECO:0000256" key="2">
    <source>
        <dbReference type="ARBA" id="ARBA00022448"/>
    </source>
</evidence>
<dbReference type="GO" id="GO:0005886">
    <property type="term" value="C:plasma membrane"/>
    <property type="evidence" value="ECO:0007669"/>
    <property type="project" value="UniProtKB-SubCell"/>
</dbReference>
<reference evidence="10" key="1">
    <citation type="submission" date="2019-03" db="EMBL/GenBank/DDBJ databases">
        <authorList>
            <person name="Hao L."/>
        </authorList>
    </citation>
    <scope>NUCLEOTIDE SEQUENCE</scope>
</reference>
<proteinExistence type="predicted"/>
<dbReference type="NCBIfam" id="TIGR00739">
    <property type="entry name" value="yajC"/>
    <property type="match status" value="1"/>
</dbReference>
<accession>A0A485M7X9</accession>
<keyword evidence="6 9" id="KW-1133">Transmembrane helix</keyword>
<keyword evidence="2" id="KW-0813">Transport</keyword>